<organism evidence="2 3">
    <name type="scientific">Pseudolactococcus piscium MKFS47</name>
    <dbReference type="NCBI Taxonomy" id="297352"/>
    <lineage>
        <taxon>Bacteria</taxon>
        <taxon>Bacillati</taxon>
        <taxon>Bacillota</taxon>
        <taxon>Bacilli</taxon>
        <taxon>Lactobacillales</taxon>
        <taxon>Streptococcaceae</taxon>
        <taxon>Pseudolactococcus</taxon>
    </lineage>
</organism>
<proteinExistence type="predicted"/>
<dbReference type="GO" id="GO:0004803">
    <property type="term" value="F:transposase activity"/>
    <property type="evidence" value="ECO:0007669"/>
    <property type="project" value="InterPro"/>
</dbReference>
<name>A0A0D6DZT2_9LACT</name>
<dbReference type="GO" id="GO:0006313">
    <property type="term" value="P:DNA transposition"/>
    <property type="evidence" value="ECO:0007669"/>
    <property type="project" value="InterPro"/>
</dbReference>
<dbReference type="GO" id="GO:0003677">
    <property type="term" value="F:DNA binding"/>
    <property type="evidence" value="ECO:0007669"/>
    <property type="project" value="InterPro"/>
</dbReference>
<dbReference type="Proteomes" id="UP000033166">
    <property type="component" value="Plasmid II"/>
</dbReference>
<keyword evidence="2" id="KW-0614">Plasmid</keyword>
<accession>A0A0D6DZT2</accession>
<geneLocation type="plasmid" evidence="2 3">
    <name>II</name>
</geneLocation>
<feature type="domain" description="Transposase IS4-like" evidence="1">
    <location>
        <begin position="2"/>
        <end position="101"/>
    </location>
</feature>
<evidence type="ECO:0000313" key="2">
    <source>
        <dbReference type="EMBL" id="CEN29500.1"/>
    </source>
</evidence>
<dbReference type="KEGG" id="lpk:LACPI_2300"/>
<dbReference type="InterPro" id="IPR002559">
    <property type="entry name" value="Transposase_11"/>
</dbReference>
<gene>
    <name evidence="2" type="ORF">LACPI_2300</name>
</gene>
<sequence>MHDSKVIGVLVDPDEITLADSAYQNQATPKGAELFTCLKNTRSKSLKADDKMFNKIISKIRVRIEHVFGFVENSMHGSSLRSIGFDRAVLNTDLTNLTYNLLRYEQVKRLNLKTWR</sequence>
<evidence type="ECO:0000313" key="3">
    <source>
        <dbReference type="Proteomes" id="UP000033166"/>
    </source>
</evidence>
<evidence type="ECO:0000259" key="1">
    <source>
        <dbReference type="Pfam" id="PF01609"/>
    </source>
</evidence>
<dbReference type="AlphaFoldDB" id="A0A0D6DZT2"/>
<protein>
    <submittedName>
        <fullName evidence="2">Transposase</fullName>
    </submittedName>
</protein>
<dbReference type="EMBL" id="LN774770">
    <property type="protein sequence ID" value="CEN29500.1"/>
    <property type="molecule type" value="Genomic_DNA"/>
</dbReference>
<dbReference type="HOGENOM" id="CLU_127651_0_0_9"/>
<reference evidence="3" key="1">
    <citation type="submission" date="2015-01" db="EMBL/GenBank/DDBJ databases">
        <authorList>
            <person name="Andreevskaya M."/>
        </authorList>
    </citation>
    <scope>NUCLEOTIDE SEQUENCE [LARGE SCALE GENOMIC DNA]</scope>
    <source>
        <strain evidence="3">MKFS47</strain>
        <plasmid evidence="3">II</plasmid>
    </source>
</reference>
<dbReference type="Pfam" id="PF01609">
    <property type="entry name" value="DDE_Tnp_1"/>
    <property type="match status" value="1"/>
</dbReference>